<keyword evidence="2" id="KW-0472">Membrane</keyword>
<keyword evidence="2" id="KW-0812">Transmembrane</keyword>
<accession>A0A6L9XVI3</accession>
<sequence length="161" mass="17943">MYQVHNPTHDSAQLLVRRLERDLRWAKDRRRQHEREIEEARRLLEAKPLALAGKTPQVSLVALLVIAGGYWAAVGARVPAGWMTIVQWLAVALLLGVLAGALASLLRARARRAAARTVLATHAARLAHTQYHLNQAVHAYVDAHVEARNARPLRLVSSRRA</sequence>
<dbReference type="AlphaFoldDB" id="A0A6L9XVI3"/>
<keyword evidence="1" id="KW-0175">Coiled coil</keyword>
<keyword evidence="2" id="KW-1133">Transmembrane helix</keyword>
<evidence type="ECO:0000313" key="3">
    <source>
        <dbReference type="EMBL" id="NEN05441.1"/>
    </source>
</evidence>
<dbReference type="RefSeq" id="WP_163288655.1">
    <property type="nucleotide sequence ID" value="NZ_JAAGWY010000001.1"/>
</dbReference>
<gene>
    <name evidence="3" type="ORF">G3T36_06115</name>
</gene>
<protein>
    <submittedName>
        <fullName evidence="3">Uncharacterized protein</fullName>
    </submittedName>
</protein>
<dbReference type="Proteomes" id="UP000474967">
    <property type="component" value="Unassembled WGS sequence"/>
</dbReference>
<feature type="transmembrane region" description="Helical" evidence="2">
    <location>
        <begin position="85"/>
        <end position="106"/>
    </location>
</feature>
<keyword evidence="4" id="KW-1185">Reference proteome</keyword>
<evidence type="ECO:0000256" key="2">
    <source>
        <dbReference type="SAM" id="Phobius"/>
    </source>
</evidence>
<comment type="caution">
    <text evidence="3">The sequence shown here is derived from an EMBL/GenBank/DDBJ whole genome shotgun (WGS) entry which is preliminary data.</text>
</comment>
<evidence type="ECO:0000313" key="4">
    <source>
        <dbReference type="Proteomes" id="UP000474967"/>
    </source>
</evidence>
<dbReference type="EMBL" id="JAAGWY010000001">
    <property type="protein sequence ID" value="NEN05441.1"/>
    <property type="molecule type" value="Genomic_DNA"/>
</dbReference>
<proteinExistence type="predicted"/>
<organism evidence="3 4">
    <name type="scientific">Leifsonia tongyongensis</name>
    <dbReference type="NCBI Taxonomy" id="1268043"/>
    <lineage>
        <taxon>Bacteria</taxon>
        <taxon>Bacillati</taxon>
        <taxon>Actinomycetota</taxon>
        <taxon>Actinomycetes</taxon>
        <taxon>Micrococcales</taxon>
        <taxon>Microbacteriaceae</taxon>
        <taxon>Leifsonia</taxon>
    </lineage>
</organism>
<evidence type="ECO:0000256" key="1">
    <source>
        <dbReference type="SAM" id="Coils"/>
    </source>
</evidence>
<feature type="coiled-coil region" evidence="1">
    <location>
        <begin position="16"/>
        <end position="43"/>
    </location>
</feature>
<name>A0A6L9XVI3_9MICO</name>
<feature type="transmembrane region" description="Helical" evidence="2">
    <location>
        <begin position="51"/>
        <end position="73"/>
    </location>
</feature>
<reference evidence="3 4" key="1">
    <citation type="journal article" date="2014" name="J. Microbiol.">
        <title>Diaminobutyricibacter tongyongensis gen. nov., sp. nov. and Homoserinibacter gongjuensis gen. nov., sp. nov. belong to the family Microbacteriaceae.</title>
        <authorList>
            <person name="Kim S.J."/>
            <person name="Ahn J.H."/>
            <person name="Weon H.Y."/>
            <person name="Hamada M."/>
            <person name="Suzuki K."/>
            <person name="Kwon S.W."/>
        </authorList>
    </citation>
    <scope>NUCLEOTIDE SEQUENCE [LARGE SCALE GENOMIC DNA]</scope>
    <source>
        <strain evidence="3 4">NBRC 108724</strain>
    </source>
</reference>